<evidence type="ECO:0000256" key="7">
    <source>
        <dbReference type="RuleBase" id="RU363032"/>
    </source>
</evidence>
<accession>A0ABX0ZR89</accession>
<evidence type="ECO:0000313" key="10">
    <source>
        <dbReference type="EMBL" id="NJP45322.1"/>
    </source>
</evidence>
<evidence type="ECO:0000256" key="8">
    <source>
        <dbReference type="SAM" id="MobiDB-lite"/>
    </source>
</evidence>
<dbReference type="Pfam" id="PF00528">
    <property type="entry name" value="BPD_transp_1"/>
    <property type="match status" value="1"/>
</dbReference>
<gene>
    <name evidence="10" type="ORF">HCN08_18225</name>
</gene>
<keyword evidence="2 7" id="KW-0813">Transport</keyword>
<feature type="transmembrane region" description="Helical" evidence="7">
    <location>
        <begin position="49"/>
        <end position="70"/>
    </location>
</feature>
<keyword evidence="5 7" id="KW-1133">Transmembrane helix</keyword>
<dbReference type="Proteomes" id="UP000734511">
    <property type="component" value="Unassembled WGS sequence"/>
</dbReference>
<feature type="transmembrane region" description="Helical" evidence="7">
    <location>
        <begin position="227"/>
        <end position="247"/>
    </location>
</feature>
<evidence type="ECO:0000256" key="4">
    <source>
        <dbReference type="ARBA" id="ARBA00022692"/>
    </source>
</evidence>
<feature type="transmembrane region" description="Helical" evidence="7">
    <location>
        <begin position="259"/>
        <end position="278"/>
    </location>
</feature>
<evidence type="ECO:0000256" key="6">
    <source>
        <dbReference type="ARBA" id="ARBA00023136"/>
    </source>
</evidence>
<feature type="transmembrane region" description="Helical" evidence="7">
    <location>
        <begin position="105"/>
        <end position="126"/>
    </location>
</feature>
<dbReference type="InterPro" id="IPR000515">
    <property type="entry name" value="MetI-like"/>
</dbReference>
<dbReference type="InterPro" id="IPR035906">
    <property type="entry name" value="MetI-like_sf"/>
</dbReference>
<organism evidence="10 11">
    <name type="scientific">Actinacidiphila epipremni</name>
    <dbReference type="NCBI Taxonomy" id="2053013"/>
    <lineage>
        <taxon>Bacteria</taxon>
        <taxon>Bacillati</taxon>
        <taxon>Actinomycetota</taxon>
        <taxon>Actinomycetes</taxon>
        <taxon>Kitasatosporales</taxon>
        <taxon>Streptomycetaceae</taxon>
        <taxon>Actinacidiphila</taxon>
    </lineage>
</organism>
<comment type="similarity">
    <text evidence="7">Belongs to the binding-protein-dependent transport system permease family.</text>
</comment>
<dbReference type="EMBL" id="JAATEJ010000014">
    <property type="protein sequence ID" value="NJP45322.1"/>
    <property type="molecule type" value="Genomic_DNA"/>
</dbReference>
<evidence type="ECO:0000256" key="5">
    <source>
        <dbReference type="ARBA" id="ARBA00022989"/>
    </source>
</evidence>
<evidence type="ECO:0000313" key="11">
    <source>
        <dbReference type="Proteomes" id="UP000734511"/>
    </source>
</evidence>
<feature type="transmembrane region" description="Helical" evidence="7">
    <location>
        <begin position="133"/>
        <end position="158"/>
    </location>
</feature>
<dbReference type="PANTHER" id="PTHR30151:SF20">
    <property type="entry name" value="ABC TRANSPORTER PERMEASE PROTEIN HI_0355-RELATED"/>
    <property type="match status" value="1"/>
</dbReference>
<dbReference type="PANTHER" id="PTHR30151">
    <property type="entry name" value="ALKANE SULFONATE ABC TRANSPORTER-RELATED, MEMBRANE SUBUNIT"/>
    <property type="match status" value="1"/>
</dbReference>
<evidence type="ECO:0000256" key="2">
    <source>
        <dbReference type="ARBA" id="ARBA00022448"/>
    </source>
</evidence>
<comment type="caution">
    <text evidence="10">The sequence shown here is derived from an EMBL/GenBank/DDBJ whole genome shotgun (WGS) entry which is preliminary data.</text>
</comment>
<dbReference type="Gene3D" id="1.10.3720.10">
    <property type="entry name" value="MetI-like"/>
    <property type="match status" value="1"/>
</dbReference>
<name>A0ABX0ZR89_9ACTN</name>
<feature type="region of interest" description="Disordered" evidence="8">
    <location>
        <begin position="1"/>
        <end position="30"/>
    </location>
</feature>
<dbReference type="CDD" id="cd06261">
    <property type="entry name" value="TM_PBP2"/>
    <property type="match status" value="1"/>
</dbReference>
<feature type="domain" description="ABC transmembrane type-1" evidence="9">
    <location>
        <begin position="98"/>
        <end position="282"/>
    </location>
</feature>
<proteinExistence type="inferred from homology"/>
<keyword evidence="3" id="KW-1003">Cell membrane</keyword>
<comment type="subcellular location">
    <subcellularLocation>
        <location evidence="1 7">Cell membrane</location>
        <topology evidence="1 7">Multi-pass membrane protein</topology>
    </subcellularLocation>
</comment>
<reference evidence="10 11" key="1">
    <citation type="submission" date="2020-03" db="EMBL/GenBank/DDBJ databases">
        <title>WGS of actinomycetes isolated from Thailand.</title>
        <authorList>
            <person name="Thawai C."/>
        </authorList>
    </citation>
    <scope>NUCLEOTIDE SEQUENCE [LARGE SCALE GENOMIC DNA]</scope>
    <source>
        <strain evidence="10 11">PRB2-1</strain>
    </source>
</reference>
<keyword evidence="4 7" id="KW-0812">Transmembrane</keyword>
<evidence type="ECO:0000259" key="9">
    <source>
        <dbReference type="PROSITE" id="PS50928"/>
    </source>
</evidence>
<sequence>MSGTGQHAPTRHKVHPGTGGDTLGADRAAAGGGPRGAAELAGRLAQMTVVWYVVAVLLVWLAWEIAIVVGGTPDYLLPTPSQVASAFRTYREPLQHHAWFTTREVLIAFALSVAGGVLLAIPVAFFKSVERVAYPLIVMMQAVPKVALGPLFIVWFGFGLSTNVVIGVSVAIFPVIVNTALGLTGIDPDLVRLGRSMGGSPMRLFWLVRLPTALPSIFAGLKVAVTFAVIGAVVGEFIVGGSGLGYLTVSASGNQNVPLLFASVIALAVLGVLFYAAIDVAERLVLRHHPQSGNRG</sequence>
<dbReference type="RefSeq" id="WP_167984191.1">
    <property type="nucleotide sequence ID" value="NZ_JAATEJ010000014.1"/>
</dbReference>
<keyword evidence="6 7" id="KW-0472">Membrane</keyword>
<evidence type="ECO:0000256" key="3">
    <source>
        <dbReference type="ARBA" id="ARBA00022475"/>
    </source>
</evidence>
<dbReference type="PROSITE" id="PS50928">
    <property type="entry name" value="ABC_TM1"/>
    <property type="match status" value="1"/>
</dbReference>
<protein>
    <submittedName>
        <fullName evidence="10">ABC transporter permease</fullName>
    </submittedName>
</protein>
<keyword evidence="11" id="KW-1185">Reference proteome</keyword>
<evidence type="ECO:0000256" key="1">
    <source>
        <dbReference type="ARBA" id="ARBA00004651"/>
    </source>
</evidence>
<dbReference type="SUPFAM" id="SSF161098">
    <property type="entry name" value="MetI-like"/>
    <property type="match status" value="1"/>
</dbReference>
<feature type="transmembrane region" description="Helical" evidence="7">
    <location>
        <begin position="164"/>
        <end position="183"/>
    </location>
</feature>